<evidence type="ECO:0000256" key="2">
    <source>
        <dbReference type="ARBA" id="ARBA00023125"/>
    </source>
</evidence>
<dbReference type="InterPro" id="IPR013762">
    <property type="entry name" value="Integrase-like_cat_sf"/>
</dbReference>
<evidence type="ECO:0000259" key="6">
    <source>
        <dbReference type="PROSITE" id="PS51900"/>
    </source>
</evidence>
<dbReference type="InterPro" id="IPR050090">
    <property type="entry name" value="Tyrosine_recombinase_XerCD"/>
</dbReference>
<dbReference type="Pfam" id="PF00589">
    <property type="entry name" value="Phage_integrase"/>
    <property type="match status" value="1"/>
</dbReference>
<dbReference type="InterPro" id="IPR044068">
    <property type="entry name" value="CB"/>
</dbReference>
<name>A0A2A3ZA75_BREAU</name>
<gene>
    <name evidence="7" type="ORF">CIK62_18150</name>
</gene>
<protein>
    <recommendedName>
        <fullName evidence="9">Site-specific integrase</fullName>
    </recommendedName>
</protein>
<comment type="similarity">
    <text evidence="1">Belongs to the 'phage' integrase family.</text>
</comment>
<reference evidence="7 8" key="1">
    <citation type="journal article" date="2017" name="Elife">
        <title>Extensive horizontal gene transfer in cheese-associated bacteria.</title>
        <authorList>
            <person name="Bonham K.S."/>
            <person name="Wolfe B.E."/>
            <person name="Dutton R.J."/>
        </authorList>
    </citation>
    <scope>NUCLEOTIDE SEQUENCE [LARGE SCALE GENOMIC DNA]</scope>
    <source>
        <strain evidence="7 8">900_6</strain>
    </source>
</reference>
<dbReference type="PANTHER" id="PTHR30349">
    <property type="entry name" value="PHAGE INTEGRASE-RELATED"/>
    <property type="match status" value="1"/>
</dbReference>
<dbReference type="AlphaFoldDB" id="A0A2A3ZA75"/>
<dbReference type="GO" id="GO:0003677">
    <property type="term" value="F:DNA binding"/>
    <property type="evidence" value="ECO:0007669"/>
    <property type="project" value="UniProtKB-UniRule"/>
</dbReference>
<dbReference type="CDD" id="cd01189">
    <property type="entry name" value="INT_ICEBs1_C_like"/>
    <property type="match status" value="1"/>
</dbReference>
<sequence length="395" mass="44024">MASIRKYSTTKANKWRVDWRKPGSRDKASMTFDTEAEARMWKTMLDETGSDVIEAGRRWNAAQSQDETIEDLVTEYIAFQSRGDSRTLKDYQALQRNHITNEIGWKSAASVEAKDLRKYVKTLLAKKLSPKTIRNIFTIVSAAFNLAVQDRRVQANPCTGVRLPTLIKTEPPIIAQRDIDVIMKAIDPHFSLLIRTLAGTGLRWSESEALLCSDLYHRNGVTYIRVSKAMKGTGKGRHPGPPKTPAADRSIALDDDLAEALVNHVKLRSLDDHMFTMKRGGKMSYLGFTSKYLIPTVERKDVDVNSTIRCHSFRHYHASVLVAAGVDPIKVAQRLGHTDTTITLNRYSHLRPGADFETLQALNGIWGDNNEPVDPGAAAQSDDASAFLDSILNGS</sequence>
<evidence type="ECO:0000259" key="5">
    <source>
        <dbReference type="PROSITE" id="PS51898"/>
    </source>
</evidence>
<dbReference type="GO" id="GO:0015074">
    <property type="term" value="P:DNA integration"/>
    <property type="evidence" value="ECO:0007669"/>
    <property type="project" value="InterPro"/>
</dbReference>
<evidence type="ECO:0000256" key="4">
    <source>
        <dbReference type="PROSITE-ProRule" id="PRU01248"/>
    </source>
</evidence>
<dbReference type="Proteomes" id="UP000217720">
    <property type="component" value="Unassembled WGS sequence"/>
</dbReference>
<dbReference type="InterPro" id="IPR010998">
    <property type="entry name" value="Integrase_recombinase_N"/>
</dbReference>
<feature type="domain" description="Tyr recombinase" evidence="5">
    <location>
        <begin position="169"/>
        <end position="360"/>
    </location>
</feature>
<evidence type="ECO:0008006" key="9">
    <source>
        <dbReference type="Google" id="ProtNLM"/>
    </source>
</evidence>
<evidence type="ECO:0000313" key="7">
    <source>
        <dbReference type="EMBL" id="PCC48530.1"/>
    </source>
</evidence>
<comment type="caution">
    <text evidence="7">The sequence shown here is derived from an EMBL/GenBank/DDBJ whole genome shotgun (WGS) entry which is preliminary data.</text>
</comment>
<feature type="domain" description="Core-binding (CB)" evidence="6">
    <location>
        <begin position="67"/>
        <end position="148"/>
    </location>
</feature>
<dbReference type="Gene3D" id="1.10.150.130">
    <property type="match status" value="1"/>
</dbReference>
<dbReference type="SUPFAM" id="SSF56349">
    <property type="entry name" value="DNA breaking-rejoining enzymes"/>
    <property type="match status" value="1"/>
</dbReference>
<dbReference type="RefSeq" id="WP_096161356.1">
    <property type="nucleotide sequence ID" value="NZ_JABUYC010000026.1"/>
</dbReference>
<dbReference type="PROSITE" id="PS51900">
    <property type="entry name" value="CB"/>
    <property type="match status" value="1"/>
</dbReference>
<organism evidence="7 8">
    <name type="scientific">Brevibacterium aurantiacum</name>
    <dbReference type="NCBI Taxonomy" id="273384"/>
    <lineage>
        <taxon>Bacteria</taxon>
        <taxon>Bacillati</taxon>
        <taxon>Actinomycetota</taxon>
        <taxon>Actinomycetes</taxon>
        <taxon>Micrococcales</taxon>
        <taxon>Brevibacteriaceae</taxon>
        <taxon>Brevibacterium</taxon>
    </lineage>
</organism>
<evidence type="ECO:0000256" key="1">
    <source>
        <dbReference type="ARBA" id="ARBA00008857"/>
    </source>
</evidence>
<dbReference type="InterPro" id="IPR011010">
    <property type="entry name" value="DNA_brk_join_enz"/>
</dbReference>
<dbReference type="PROSITE" id="PS51898">
    <property type="entry name" value="TYR_RECOMBINASE"/>
    <property type="match status" value="1"/>
</dbReference>
<evidence type="ECO:0000256" key="3">
    <source>
        <dbReference type="ARBA" id="ARBA00023172"/>
    </source>
</evidence>
<accession>A0A2A3ZA75</accession>
<proteinExistence type="inferred from homology"/>
<keyword evidence="2 4" id="KW-0238">DNA-binding</keyword>
<dbReference type="EMBL" id="NRGO01000038">
    <property type="protein sequence ID" value="PCC48530.1"/>
    <property type="molecule type" value="Genomic_DNA"/>
</dbReference>
<evidence type="ECO:0000313" key="8">
    <source>
        <dbReference type="Proteomes" id="UP000217720"/>
    </source>
</evidence>
<keyword evidence="3" id="KW-0233">DNA recombination</keyword>
<dbReference type="GO" id="GO:0006310">
    <property type="term" value="P:DNA recombination"/>
    <property type="evidence" value="ECO:0007669"/>
    <property type="project" value="UniProtKB-KW"/>
</dbReference>
<dbReference type="PANTHER" id="PTHR30349:SF64">
    <property type="entry name" value="PROPHAGE INTEGRASE INTD-RELATED"/>
    <property type="match status" value="1"/>
</dbReference>
<dbReference type="Gene3D" id="1.10.443.10">
    <property type="entry name" value="Intergrase catalytic core"/>
    <property type="match status" value="1"/>
</dbReference>
<dbReference type="InterPro" id="IPR002104">
    <property type="entry name" value="Integrase_catalytic"/>
</dbReference>